<accession>A0A9W8HRW1</accession>
<feature type="region of interest" description="Disordered" evidence="1">
    <location>
        <begin position="530"/>
        <end position="551"/>
    </location>
</feature>
<dbReference type="InterPro" id="IPR025941">
    <property type="entry name" value="Vps8_central_dom"/>
</dbReference>
<feature type="domain" description="Vacuolar protein sorting-associated protein 8 central" evidence="2">
    <location>
        <begin position="436"/>
        <end position="647"/>
    </location>
</feature>
<dbReference type="AlphaFoldDB" id="A0A9W8HRW1"/>
<dbReference type="Proteomes" id="UP001140094">
    <property type="component" value="Unassembled WGS sequence"/>
</dbReference>
<dbReference type="GO" id="GO:0006623">
    <property type="term" value="P:protein targeting to vacuole"/>
    <property type="evidence" value="ECO:0007669"/>
    <property type="project" value="InterPro"/>
</dbReference>
<name>A0A9W8HRW1_9FUNG</name>
<dbReference type="PANTHER" id="PTHR12616:SF8">
    <property type="entry name" value="VACUOLAR PROTEIN SORTING-ASSOCIATED PROTEIN 8 HOMOLOG"/>
    <property type="match status" value="1"/>
</dbReference>
<proteinExistence type="predicted"/>
<dbReference type="GO" id="GO:0034058">
    <property type="term" value="P:endosomal vesicle fusion"/>
    <property type="evidence" value="ECO:0007669"/>
    <property type="project" value="TreeGrafter"/>
</dbReference>
<keyword evidence="4" id="KW-1185">Reference proteome</keyword>
<dbReference type="GO" id="GO:0030897">
    <property type="term" value="C:HOPS complex"/>
    <property type="evidence" value="ECO:0007669"/>
    <property type="project" value="TreeGrafter"/>
</dbReference>
<dbReference type="Pfam" id="PF23410">
    <property type="entry name" value="Beta-prop_VPS8"/>
    <property type="match status" value="1"/>
</dbReference>
<dbReference type="InterPro" id="IPR045111">
    <property type="entry name" value="Vps41/Vps8"/>
</dbReference>
<protein>
    <recommendedName>
        <fullName evidence="2">Vacuolar protein sorting-associated protein 8 central domain-containing protein</fullName>
    </recommendedName>
</protein>
<reference evidence="3" key="1">
    <citation type="submission" date="2022-07" db="EMBL/GenBank/DDBJ databases">
        <title>Phylogenomic reconstructions and comparative analyses of Kickxellomycotina fungi.</title>
        <authorList>
            <person name="Reynolds N.K."/>
            <person name="Stajich J.E."/>
            <person name="Barry K."/>
            <person name="Grigoriev I.V."/>
            <person name="Crous P."/>
            <person name="Smith M.E."/>
        </authorList>
    </citation>
    <scope>NUCLEOTIDE SEQUENCE</scope>
    <source>
        <strain evidence="3">NRRL 1565</strain>
    </source>
</reference>
<dbReference type="GO" id="GO:0005770">
    <property type="term" value="C:late endosome"/>
    <property type="evidence" value="ECO:0007669"/>
    <property type="project" value="TreeGrafter"/>
</dbReference>
<feature type="non-terminal residue" evidence="3">
    <location>
        <position position="1"/>
    </location>
</feature>
<sequence length="1067" mass="117546">GYVIVWDWIKGTTVSVTRPLQPSDKPDAVGHPLGTAVTCVGFVGVSKHRYISGSAGGHVLYHHIVRRLLTTMSTEVLNSPSASSDLLFEAAALPYGSYKCATDEMGLVAILTSTSLTILKTHHSIAQQYRASYQLPLSKAGVVKRAFTKRPYAGCMSWLPALKHKKTATSTDPAESGFNLPKLAYTWGANIYVLGVQLEYDVSGNGTPLGNVPPRVRFEKELEWTAVEDVVLCRWIEAGVLFYMTQSQQVFVFETELGQETKICTSPPSIIAGRPWTTLATGTEAEPSYTQTVSVYRRRVFALCGASSIYTGRLLSWAERLELLEEQGQFIAAITLATGFYQGRTGQVVVGLPRSRRPGDASQKRLQTLVGSRLAELMRSALRTTFTTDRGYPIGDSEAQALASICIEACLALGNMQTLFGDVFEFYASNSSRQRVFLETIEPFILSGEITHLPPQVLNAMVDSYGTSPSLIRRLGEVLINLNLTPGEFDVDRVLSSCRRHRLWRTFARVWLGIGDPTAPITSVVAAASAPSRSDSGSADQSPWPDTSLSHDGGKDSIIFCEATAFDDEAPGVVIFDYLDAVIRGRYYPDGQPIKPQSRAEKYSTLVTELIFPPVEESQARANLEQTFGTLLALLGLGTERFLATLRHIVSDPFAGFINLIVKPSSAQTTKNGDRTLRRASQVKPFVQIVVDTFHILVTATHADSTDGMLTNTQIGQLSSFALTLYATRFPLIYLRDETVVEWSQVLLQLDDVPTRIEREYAFELLFKLNPPRSYGDYIERVRSAGFFRVLEHIYHTLGQHENALHTFLEHSDYTQRRAVFAAIKELAAAADPDVLASIASFAKNNAPELVELDADAFVETVESISSLDHDAVIDALSSHPQPQFAYMRSLLDPTPSALSQGTDVPAIVSTDERAPPRIGLPDEQHIVVYPFKTLVPDDSQQLNPFPQAYHERYLELMCQFSPGGVLQYLRKYADLSPEPFRLTYVQSVCNKHGVNDGLVWALVRLGDFSGALQTLLRQTDQETESIKAAVPDGNSAPETSALSEADRERLTDHLDIAAHNIDGCVE</sequence>
<dbReference type="OrthoDB" id="289913at2759"/>
<evidence type="ECO:0000313" key="3">
    <source>
        <dbReference type="EMBL" id="KAJ2796998.1"/>
    </source>
</evidence>
<gene>
    <name evidence="3" type="ORF">H4R20_005348</name>
</gene>
<comment type="caution">
    <text evidence="3">The sequence shown here is derived from an EMBL/GenBank/DDBJ whole genome shotgun (WGS) entry which is preliminary data.</text>
</comment>
<dbReference type="Pfam" id="PF12816">
    <property type="entry name" value="TPR_Vps8"/>
    <property type="match status" value="1"/>
</dbReference>
<organism evidence="3 4">
    <name type="scientific">Coemansia guatemalensis</name>
    <dbReference type="NCBI Taxonomy" id="2761395"/>
    <lineage>
        <taxon>Eukaryota</taxon>
        <taxon>Fungi</taxon>
        <taxon>Fungi incertae sedis</taxon>
        <taxon>Zoopagomycota</taxon>
        <taxon>Kickxellomycotina</taxon>
        <taxon>Kickxellomycetes</taxon>
        <taxon>Kickxellales</taxon>
        <taxon>Kickxellaceae</taxon>
        <taxon>Coemansia</taxon>
    </lineage>
</organism>
<dbReference type="EMBL" id="JANBUO010001745">
    <property type="protein sequence ID" value="KAJ2796998.1"/>
    <property type="molecule type" value="Genomic_DNA"/>
</dbReference>
<evidence type="ECO:0000256" key="1">
    <source>
        <dbReference type="SAM" id="MobiDB-lite"/>
    </source>
</evidence>
<evidence type="ECO:0000313" key="4">
    <source>
        <dbReference type="Proteomes" id="UP001140094"/>
    </source>
</evidence>
<feature type="compositionally biased region" description="Low complexity" evidence="1">
    <location>
        <begin position="530"/>
        <end position="540"/>
    </location>
</feature>
<evidence type="ECO:0000259" key="2">
    <source>
        <dbReference type="Pfam" id="PF12816"/>
    </source>
</evidence>
<dbReference type="PANTHER" id="PTHR12616">
    <property type="entry name" value="VACUOLAR PROTEIN SORTING VPS41"/>
    <property type="match status" value="1"/>
</dbReference>
<feature type="non-terminal residue" evidence="3">
    <location>
        <position position="1067"/>
    </location>
</feature>